<evidence type="ECO:0000256" key="7">
    <source>
        <dbReference type="SAM" id="Coils"/>
    </source>
</evidence>
<dbReference type="PRINTS" id="PR01848">
    <property type="entry name" value="U2AUXFACTOR"/>
</dbReference>
<evidence type="ECO:0000256" key="6">
    <source>
        <dbReference type="PROSITE-ProRule" id="PRU00723"/>
    </source>
</evidence>
<accession>A0A815K937</accession>
<evidence type="ECO:0000256" key="8">
    <source>
        <dbReference type="SAM" id="MobiDB-lite"/>
    </source>
</evidence>
<keyword evidence="4 6" id="KW-0862">Zinc</keyword>
<dbReference type="GO" id="GO:0003723">
    <property type="term" value="F:RNA binding"/>
    <property type="evidence" value="ECO:0007669"/>
    <property type="project" value="UniProtKB-KW"/>
</dbReference>
<protein>
    <recommendedName>
        <fullName evidence="9">C3H1-type domain-containing protein</fullName>
    </recommendedName>
</protein>
<dbReference type="AlphaFoldDB" id="A0A815K937"/>
<evidence type="ECO:0000313" key="12">
    <source>
        <dbReference type="Proteomes" id="UP000663828"/>
    </source>
</evidence>
<dbReference type="SUPFAM" id="SSF54928">
    <property type="entry name" value="RNA-binding domain, RBD"/>
    <property type="match status" value="1"/>
</dbReference>
<dbReference type="Pfam" id="PF14608">
    <property type="entry name" value="zf-CCCH_2"/>
    <property type="match status" value="1"/>
</dbReference>
<dbReference type="InterPro" id="IPR036855">
    <property type="entry name" value="Znf_CCCH_sf"/>
</dbReference>
<keyword evidence="7" id="KW-0175">Coiled coil</keyword>
<feature type="domain" description="C3H1-type" evidence="9">
    <location>
        <begin position="153"/>
        <end position="181"/>
    </location>
</feature>
<comment type="caution">
    <text evidence="11">The sequence shown here is derived from an EMBL/GenBank/DDBJ whole genome shotgun (WGS) entry which is preliminary data.</text>
</comment>
<dbReference type="SMART" id="SM00361">
    <property type="entry name" value="RRM_1"/>
    <property type="match status" value="1"/>
</dbReference>
<reference evidence="11" key="1">
    <citation type="submission" date="2021-02" db="EMBL/GenBank/DDBJ databases">
        <authorList>
            <person name="Nowell W R."/>
        </authorList>
    </citation>
    <scope>NUCLEOTIDE SEQUENCE</scope>
</reference>
<dbReference type="InterPro" id="IPR000571">
    <property type="entry name" value="Znf_CCCH"/>
</dbReference>
<keyword evidence="2" id="KW-0677">Repeat</keyword>
<feature type="compositionally biased region" description="Basic residues" evidence="8">
    <location>
        <begin position="336"/>
        <end position="345"/>
    </location>
</feature>
<dbReference type="OrthoDB" id="75923at2759"/>
<keyword evidence="12" id="KW-1185">Reference proteome</keyword>
<dbReference type="InterPro" id="IPR012677">
    <property type="entry name" value="Nucleotide-bd_a/b_plait_sf"/>
</dbReference>
<evidence type="ECO:0000313" key="10">
    <source>
        <dbReference type="EMBL" id="CAF0866436.1"/>
    </source>
</evidence>
<evidence type="ECO:0000259" key="9">
    <source>
        <dbReference type="PROSITE" id="PS50103"/>
    </source>
</evidence>
<feature type="region of interest" description="Disordered" evidence="8">
    <location>
        <begin position="325"/>
        <end position="345"/>
    </location>
</feature>
<proteinExistence type="predicted"/>
<dbReference type="Gene3D" id="3.30.70.330">
    <property type="match status" value="1"/>
</dbReference>
<dbReference type="InterPro" id="IPR035979">
    <property type="entry name" value="RBD_domain_sf"/>
</dbReference>
<evidence type="ECO:0000256" key="5">
    <source>
        <dbReference type="ARBA" id="ARBA00022884"/>
    </source>
</evidence>
<dbReference type="SMART" id="SM00356">
    <property type="entry name" value="ZnF_C3H1"/>
    <property type="match status" value="2"/>
</dbReference>
<dbReference type="EMBL" id="CAJNOR010003212">
    <property type="protein sequence ID" value="CAF1390130.1"/>
    <property type="molecule type" value="Genomic_DNA"/>
</dbReference>
<dbReference type="PANTHER" id="PTHR12620">
    <property type="entry name" value="U2 SNRNP AUXILIARY FACTOR, SMALL SUBUNIT"/>
    <property type="match status" value="1"/>
</dbReference>
<feature type="domain" description="C3H1-type" evidence="9">
    <location>
        <begin position="293"/>
        <end position="320"/>
    </location>
</feature>
<dbReference type="Proteomes" id="UP000663852">
    <property type="component" value="Unassembled WGS sequence"/>
</dbReference>
<dbReference type="InterPro" id="IPR003954">
    <property type="entry name" value="RRM_euk-type"/>
</dbReference>
<dbReference type="GO" id="GO:0089701">
    <property type="term" value="C:U2AF complex"/>
    <property type="evidence" value="ECO:0007669"/>
    <property type="project" value="InterPro"/>
</dbReference>
<dbReference type="SUPFAM" id="SSF90229">
    <property type="entry name" value="CCCH zinc finger"/>
    <property type="match status" value="1"/>
</dbReference>
<evidence type="ECO:0000313" key="11">
    <source>
        <dbReference type="EMBL" id="CAF1390130.1"/>
    </source>
</evidence>
<dbReference type="InterPro" id="IPR009145">
    <property type="entry name" value="U2AF_small"/>
</dbReference>
<keyword evidence="5" id="KW-0694">RNA-binding</keyword>
<feature type="coiled-coil region" evidence="7">
    <location>
        <begin position="102"/>
        <end position="132"/>
    </location>
</feature>
<dbReference type="PROSITE" id="PS50103">
    <property type="entry name" value="ZF_C3H1"/>
    <property type="match status" value="2"/>
</dbReference>
<evidence type="ECO:0000256" key="1">
    <source>
        <dbReference type="ARBA" id="ARBA00022723"/>
    </source>
</evidence>
<evidence type="ECO:0000256" key="4">
    <source>
        <dbReference type="ARBA" id="ARBA00022833"/>
    </source>
</evidence>
<name>A0A815K937_ADIRI</name>
<dbReference type="GO" id="GO:0008270">
    <property type="term" value="F:zinc ion binding"/>
    <property type="evidence" value="ECO:0007669"/>
    <property type="project" value="UniProtKB-KW"/>
</dbReference>
<evidence type="ECO:0000256" key="3">
    <source>
        <dbReference type="ARBA" id="ARBA00022771"/>
    </source>
</evidence>
<organism evidence="11 12">
    <name type="scientific">Adineta ricciae</name>
    <name type="common">Rotifer</name>
    <dbReference type="NCBI Taxonomy" id="249248"/>
    <lineage>
        <taxon>Eukaryota</taxon>
        <taxon>Metazoa</taxon>
        <taxon>Spiralia</taxon>
        <taxon>Gnathifera</taxon>
        <taxon>Rotifera</taxon>
        <taxon>Eurotatoria</taxon>
        <taxon>Bdelloidea</taxon>
        <taxon>Adinetida</taxon>
        <taxon>Adinetidae</taxon>
        <taxon>Adineta</taxon>
    </lineage>
</organism>
<evidence type="ECO:0000256" key="2">
    <source>
        <dbReference type="ARBA" id="ARBA00022737"/>
    </source>
</evidence>
<gene>
    <name evidence="10" type="ORF">EDS130_LOCUS8070</name>
    <name evidence="11" type="ORF">XAT740_LOCUS33558</name>
</gene>
<keyword evidence="3 6" id="KW-0863">Zinc-finger</keyword>
<dbReference type="Pfam" id="PF00642">
    <property type="entry name" value="zf-CCCH"/>
    <property type="match status" value="1"/>
</dbReference>
<dbReference type="Proteomes" id="UP000663828">
    <property type="component" value="Unassembled WGS sequence"/>
</dbReference>
<dbReference type="GO" id="GO:0000398">
    <property type="term" value="P:mRNA splicing, via spliceosome"/>
    <property type="evidence" value="ECO:0007669"/>
    <property type="project" value="InterPro"/>
</dbReference>
<feature type="zinc finger region" description="C3H1-type" evidence="6">
    <location>
        <begin position="153"/>
        <end position="181"/>
    </location>
</feature>
<sequence length="345" mass="41412">MESSKTWTTNGNQEDLVEMNIRIDNELFQQLKSHQIEQFKAKYPSKTFNHRIYRLLIKKLRRQFLRQRNAKERDDKLRCEEIRRENDPLHQAWIIHRENLRHQREIQEEQENEKALKAYEQREIQRKKLEEKQKTVSISASTHNPLAPYQVPSIERPPCAFYSKTGVCRYGERCRRAHPKPDITNTLLAVNMYSNFEMQYGLDEEYDLDIGLEFEESERYENFKDFYYDVLPEFERFGQVITFKVCSNSEIHLRGNVYIQYKTDYQAMLAYRALNTRYYAGRMVQCQFVNIPSWSTAICGLSELGKCPKGRRCNYLHVFRNPSLKSNRSRSEDHSTKKKKRRHHS</sequence>
<feature type="zinc finger region" description="C3H1-type" evidence="6">
    <location>
        <begin position="293"/>
        <end position="320"/>
    </location>
</feature>
<dbReference type="EMBL" id="CAJNOJ010000025">
    <property type="protein sequence ID" value="CAF0866436.1"/>
    <property type="molecule type" value="Genomic_DNA"/>
</dbReference>
<keyword evidence="1 6" id="KW-0479">Metal-binding</keyword>